<dbReference type="AlphaFoldDB" id="A0AAW9KCZ8"/>
<dbReference type="InterPro" id="IPR036400">
    <property type="entry name" value="Cyt_B5-like_heme/steroid_sf"/>
</dbReference>
<gene>
    <name evidence="2" type="ORF">GNF83_16150</name>
</gene>
<evidence type="ECO:0000313" key="3">
    <source>
        <dbReference type="Proteomes" id="UP001288944"/>
    </source>
</evidence>
<comment type="caution">
    <text evidence="2">The sequence shown here is derived from an EMBL/GenBank/DDBJ whole genome shotgun (WGS) entry which is preliminary data.</text>
</comment>
<protein>
    <submittedName>
        <fullName evidence="2">Cytochrome b5</fullName>
    </submittedName>
</protein>
<dbReference type="InterPro" id="IPR001199">
    <property type="entry name" value="Cyt_B5-like_heme/steroid-bd"/>
</dbReference>
<sequence>MSNRGFLEEKFIELNKLKSMLVTYPEEYKENILQVMDKVCNQINSYLNEVTFHNKKRDNGLLELTIEELAKYNGQNGMPTYIAINGTIYDACDIPQWKDGKHFGIKAGRDHSNTFKNSHNNNKKILSKLRIVGQVKYTKKCT</sequence>
<feature type="domain" description="Cytochrome b5 heme-binding" evidence="1">
    <location>
        <begin position="64"/>
        <end position="136"/>
    </location>
</feature>
<dbReference type="Pfam" id="PF00173">
    <property type="entry name" value="Cyt-b5"/>
    <property type="match status" value="1"/>
</dbReference>
<organism evidence="2 3">
    <name type="scientific">Clostridium perfringens</name>
    <dbReference type="NCBI Taxonomy" id="1502"/>
    <lineage>
        <taxon>Bacteria</taxon>
        <taxon>Bacillati</taxon>
        <taxon>Bacillota</taxon>
        <taxon>Clostridia</taxon>
        <taxon>Eubacteriales</taxon>
        <taxon>Clostridiaceae</taxon>
        <taxon>Clostridium</taxon>
    </lineage>
</organism>
<dbReference type="SUPFAM" id="SSF55856">
    <property type="entry name" value="Cytochrome b5-like heme/steroid binding domain"/>
    <property type="match status" value="1"/>
</dbReference>
<dbReference type="Gene3D" id="3.10.120.10">
    <property type="entry name" value="Cytochrome b5-like heme/steroid binding domain"/>
    <property type="match status" value="1"/>
</dbReference>
<reference evidence="2" key="1">
    <citation type="submission" date="2019-11" db="EMBL/GenBank/DDBJ databases">
        <title>Characterization of Clostridium perfringens isolates from swine manure treated agricultural soils.</title>
        <authorList>
            <person name="Wushke S.T."/>
        </authorList>
    </citation>
    <scope>NUCLEOTIDE SEQUENCE</scope>
    <source>
        <strain evidence="2">X62</strain>
    </source>
</reference>
<accession>A0AAW9KCZ8</accession>
<proteinExistence type="predicted"/>
<dbReference type="SMART" id="SM01117">
    <property type="entry name" value="Cyt-b5"/>
    <property type="match status" value="1"/>
</dbReference>
<evidence type="ECO:0000259" key="1">
    <source>
        <dbReference type="SMART" id="SM01117"/>
    </source>
</evidence>
<dbReference type="EMBL" id="WNUR01000386">
    <property type="protein sequence ID" value="MDZ7542692.1"/>
    <property type="molecule type" value="Genomic_DNA"/>
</dbReference>
<name>A0AAW9KCZ8_CLOPF</name>
<dbReference type="Proteomes" id="UP001288944">
    <property type="component" value="Unassembled WGS sequence"/>
</dbReference>
<evidence type="ECO:0000313" key="2">
    <source>
        <dbReference type="EMBL" id="MDZ7542692.1"/>
    </source>
</evidence>